<dbReference type="AlphaFoldDB" id="A0A7Y0G943"/>
<organism evidence="1 2">
    <name type="scientific">Novosphingobium olei</name>
    <dbReference type="NCBI Taxonomy" id="2728851"/>
    <lineage>
        <taxon>Bacteria</taxon>
        <taxon>Pseudomonadati</taxon>
        <taxon>Pseudomonadota</taxon>
        <taxon>Alphaproteobacteria</taxon>
        <taxon>Sphingomonadales</taxon>
        <taxon>Sphingomonadaceae</taxon>
        <taxon>Novosphingobium</taxon>
    </lineage>
</organism>
<comment type="caution">
    <text evidence="1">The sequence shown here is derived from an EMBL/GenBank/DDBJ whole genome shotgun (WGS) entry which is preliminary data.</text>
</comment>
<accession>A0A7Y0G943</accession>
<dbReference type="EMBL" id="JABBGM010000003">
    <property type="protein sequence ID" value="NML93786.1"/>
    <property type="molecule type" value="Genomic_DNA"/>
</dbReference>
<dbReference type="GO" id="GO:0004519">
    <property type="term" value="F:endonuclease activity"/>
    <property type="evidence" value="ECO:0007669"/>
    <property type="project" value="UniProtKB-KW"/>
</dbReference>
<reference evidence="1 2" key="1">
    <citation type="submission" date="2020-04" db="EMBL/GenBank/DDBJ databases">
        <title>Novosphingobium sp. TW-4 isolated from soil.</title>
        <authorList>
            <person name="Dahal R.H."/>
            <person name="Chaudhary D.K."/>
        </authorList>
    </citation>
    <scope>NUCLEOTIDE SEQUENCE [LARGE SCALE GENOMIC DNA]</scope>
    <source>
        <strain evidence="1 2">TW-4</strain>
    </source>
</reference>
<sequence length="206" mass="23519">MNEQSKLLPLHPVDESECPQWGTAEDGRRVLLKGDERLPALFAQWQADACRHSHRVVIRFTNAGGQAMHQHCCTGCGYAESRWLKREDAEREGVAVDFTKDRAASLSNQYRAERLARLTALANSAADRIQPQQREEYSDYLRSPAWQRRRSKVLSRANHTCEGCLTNPATDVHHLTYAHKGAEFAFELVALCEPCHTRWHQPERAE</sequence>
<keyword evidence="1" id="KW-0378">Hydrolase</keyword>
<dbReference type="Proteomes" id="UP000583556">
    <property type="component" value="Unassembled WGS sequence"/>
</dbReference>
<gene>
    <name evidence="1" type="ORF">HHL27_08915</name>
</gene>
<name>A0A7Y0G943_9SPHN</name>
<evidence type="ECO:0000313" key="2">
    <source>
        <dbReference type="Proteomes" id="UP000583556"/>
    </source>
</evidence>
<protein>
    <submittedName>
        <fullName evidence="1">HNH endonuclease</fullName>
    </submittedName>
</protein>
<keyword evidence="2" id="KW-1185">Reference proteome</keyword>
<proteinExistence type="predicted"/>
<evidence type="ECO:0000313" key="1">
    <source>
        <dbReference type="EMBL" id="NML93786.1"/>
    </source>
</evidence>
<dbReference type="RefSeq" id="WP_169493051.1">
    <property type="nucleotide sequence ID" value="NZ_JABBGM010000003.1"/>
</dbReference>
<keyword evidence="1" id="KW-0255">Endonuclease</keyword>
<keyword evidence="1" id="KW-0540">Nuclease</keyword>